<dbReference type="Proteomes" id="UP001056120">
    <property type="component" value="Linkage Group LG09"/>
</dbReference>
<gene>
    <name evidence="1" type="ORF">L1987_25803</name>
</gene>
<evidence type="ECO:0000313" key="2">
    <source>
        <dbReference type="Proteomes" id="UP001056120"/>
    </source>
</evidence>
<dbReference type="EMBL" id="CM042026">
    <property type="protein sequence ID" value="KAI3804339.1"/>
    <property type="molecule type" value="Genomic_DNA"/>
</dbReference>
<proteinExistence type="predicted"/>
<name>A0ACB9I7Z0_9ASTR</name>
<evidence type="ECO:0000313" key="1">
    <source>
        <dbReference type="EMBL" id="KAI3804339.1"/>
    </source>
</evidence>
<accession>A0ACB9I7Z0</accession>
<reference evidence="2" key="1">
    <citation type="journal article" date="2022" name="Mol. Ecol. Resour.">
        <title>The genomes of chicory, endive, great burdock and yacon provide insights into Asteraceae palaeo-polyploidization history and plant inulin production.</title>
        <authorList>
            <person name="Fan W."/>
            <person name="Wang S."/>
            <person name="Wang H."/>
            <person name="Wang A."/>
            <person name="Jiang F."/>
            <person name="Liu H."/>
            <person name="Zhao H."/>
            <person name="Xu D."/>
            <person name="Zhang Y."/>
        </authorList>
    </citation>
    <scope>NUCLEOTIDE SEQUENCE [LARGE SCALE GENOMIC DNA]</scope>
    <source>
        <strain evidence="2">cv. Yunnan</strain>
    </source>
</reference>
<reference evidence="1 2" key="2">
    <citation type="journal article" date="2022" name="Mol. Ecol. Resour.">
        <title>The genomes of chicory, endive, great burdock and yacon provide insights into Asteraceae paleo-polyploidization history and plant inulin production.</title>
        <authorList>
            <person name="Fan W."/>
            <person name="Wang S."/>
            <person name="Wang H."/>
            <person name="Wang A."/>
            <person name="Jiang F."/>
            <person name="Liu H."/>
            <person name="Zhao H."/>
            <person name="Xu D."/>
            <person name="Zhang Y."/>
        </authorList>
    </citation>
    <scope>NUCLEOTIDE SEQUENCE [LARGE SCALE GENOMIC DNA]</scope>
    <source>
        <strain evidence="2">cv. Yunnan</strain>
        <tissue evidence="1">Leaves</tissue>
    </source>
</reference>
<sequence>MSTVWGSQNSRDKCAITHCRLNTALIRTQWVIDEDSQYTFKVHRFFSVKGLHDMENWKYTLTERKHILKDRKTGQVLFGVREDVPSLQRILWKRKMILKRAIPDVVGPNARSNEIQNRRMTKLEEDQERHALAVQWVPPPPLEPSGSGSSDAFDFHGTLQDVEDMFKEYFGEQVKSQPYDHHYNPNDYQPPGSGTH</sequence>
<protein>
    <submittedName>
        <fullName evidence="1">Uncharacterized protein</fullName>
    </submittedName>
</protein>
<comment type="caution">
    <text evidence="1">The sequence shown here is derived from an EMBL/GenBank/DDBJ whole genome shotgun (WGS) entry which is preliminary data.</text>
</comment>
<keyword evidence="2" id="KW-1185">Reference proteome</keyword>
<organism evidence="1 2">
    <name type="scientific">Smallanthus sonchifolius</name>
    <dbReference type="NCBI Taxonomy" id="185202"/>
    <lineage>
        <taxon>Eukaryota</taxon>
        <taxon>Viridiplantae</taxon>
        <taxon>Streptophyta</taxon>
        <taxon>Embryophyta</taxon>
        <taxon>Tracheophyta</taxon>
        <taxon>Spermatophyta</taxon>
        <taxon>Magnoliopsida</taxon>
        <taxon>eudicotyledons</taxon>
        <taxon>Gunneridae</taxon>
        <taxon>Pentapetalae</taxon>
        <taxon>asterids</taxon>
        <taxon>campanulids</taxon>
        <taxon>Asterales</taxon>
        <taxon>Asteraceae</taxon>
        <taxon>Asteroideae</taxon>
        <taxon>Heliantheae alliance</taxon>
        <taxon>Millerieae</taxon>
        <taxon>Smallanthus</taxon>
    </lineage>
</organism>